<dbReference type="KEGG" id="gtt:GUITHDRAFT_164097"/>
<keyword evidence="4" id="KW-0808">Transferase</keyword>
<evidence type="ECO:0000256" key="7">
    <source>
        <dbReference type="ARBA" id="ARBA00023136"/>
    </source>
</evidence>
<feature type="transmembrane region" description="Helical" evidence="8">
    <location>
        <begin position="402"/>
        <end position="421"/>
    </location>
</feature>
<feature type="transmembrane region" description="Helical" evidence="8">
    <location>
        <begin position="433"/>
        <end position="450"/>
    </location>
</feature>
<keyword evidence="7 8" id="KW-0472">Membrane</keyword>
<dbReference type="Proteomes" id="UP000011087">
    <property type="component" value="Unassembled WGS sequence"/>
</dbReference>
<name>L1J2V4_GUITC</name>
<feature type="transmembrane region" description="Helical" evidence="8">
    <location>
        <begin position="366"/>
        <end position="390"/>
    </location>
</feature>
<sequence length="720" mass="78598">MPSVPSAAAMASWSAALLLAALYYWLALSASVHNAATFDEIAHIAGGMSMVTYRDFRLNPENGALPQMVAGVAMAAGGVRMAEVSDPSVYTGQAWLHSDGWEIGYQTLYHAGNEPSRVLLYGRAGVALFSFGTVLLAHAAAWQVYEGDAACALLSTLLTAFCPTLLAHGALVTSDGAFTFTALLASLSVSRMLDCIAPGAADKQAGEASAWRSLAWALVAGCSVGSVIVAKHSGVIMAPIALLLLLLKLPALCSRKILSRLLLLLLAVAVAVACSFLAVWGCYGFRFSAFNHLECRQWKSNWDAGLGSQHGKLEGIPQLLVQLAKKHKLLPEALLYGMSYAFLRQATNARACFLAGEHGTAGWRFFFPYAMLVKTPSGVFLLLSLAVCMLILSSPGGDLRRFLRRMTPLLVLIFIYSLVAVNQNLNIGHRHMLPVYPPLYILCGLCGKLLRGWDSASAPRSLLLLLLLSIVAATMAVSAEVLSSFPYFIPFFNRLAGGPQLGFGHLVDSSLDWGQGLPALKTFMTEETERIRSNATSEQRPVFYVSYFGLGNPPSHGISSNSNFSVYHLHSSVSGVSRPRHIQEVNVLLFPGYFCIGASMLQPVYNSHAPGNWNAHYELVYRRQARFLIRLLTVSEHLRTQLVTGQVQVLHDMPKMLSWIDGFRLARLCSFFREMKPHAQPSYAFNVYKIDAKTLTRFLFGPAPPQTVDNDMTFLRLRLA</sequence>
<dbReference type="HOGENOM" id="CLU_025132_0_0_1"/>
<accession>L1J2V4</accession>
<dbReference type="GeneID" id="17299240"/>
<evidence type="ECO:0000313" key="10">
    <source>
        <dbReference type="EnsemblProtists" id="EKX42469"/>
    </source>
</evidence>
<evidence type="ECO:0000256" key="1">
    <source>
        <dbReference type="ARBA" id="ARBA00004651"/>
    </source>
</evidence>
<dbReference type="RefSeq" id="XP_005829449.1">
    <property type="nucleotide sequence ID" value="XM_005829392.1"/>
</dbReference>
<evidence type="ECO:0000256" key="5">
    <source>
        <dbReference type="ARBA" id="ARBA00022692"/>
    </source>
</evidence>
<dbReference type="OMA" id="YANEAWG"/>
<keyword evidence="11" id="KW-1185">Reference proteome</keyword>
<dbReference type="InterPro" id="IPR050297">
    <property type="entry name" value="LipidA_mod_glycosyltrf_83"/>
</dbReference>
<proteinExistence type="predicted"/>
<keyword evidence="3" id="KW-0328">Glycosyltransferase</keyword>
<reference evidence="11" key="2">
    <citation type="submission" date="2012-11" db="EMBL/GenBank/DDBJ databases">
        <authorList>
            <person name="Kuo A."/>
            <person name="Curtis B.A."/>
            <person name="Tanifuji G."/>
            <person name="Burki F."/>
            <person name="Gruber A."/>
            <person name="Irimia M."/>
            <person name="Maruyama S."/>
            <person name="Arias M.C."/>
            <person name="Ball S.G."/>
            <person name="Gile G.H."/>
            <person name="Hirakawa Y."/>
            <person name="Hopkins J.F."/>
            <person name="Rensing S.A."/>
            <person name="Schmutz J."/>
            <person name="Symeonidi A."/>
            <person name="Elias M."/>
            <person name="Eveleigh R.J."/>
            <person name="Herman E.K."/>
            <person name="Klute M.J."/>
            <person name="Nakayama T."/>
            <person name="Obornik M."/>
            <person name="Reyes-Prieto A."/>
            <person name="Armbrust E.V."/>
            <person name="Aves S.J."/>
            <person name="Beiko R.G."/>
            <person name="Coutinho P."/>
            <person name="Dacks J.B."/>
            <person name="Durnford D.G."/>
            <person name="Fast N.M."/>
            <person name="Green B.R."/>
            <person name="Grisdale C."/>
            <person name="Hempe F."/>
            <person name="Henrissat B."/>
            <person name="Hoppner M.P."/>
            <person name="Ishida K.-I."/>
            <person name="Kim E."/>
            <person name="Koreny L."/>
            <person name="Kroth P.G."/>
            <person name="Liu Y."/>
            <person name="Malik S.-B."/>
            <person name="Maier U.G."/>
            <person name="McRose D."/>
            <person name="Mock T."/>
            <person name="Neilson J.A."/>
            <person name="Onodera N.T."/>
            <person name="Poole A.M."/>
            <person name="Pritham E.J."/>
            <person name="Richards T.A."/>
            <person name="Rocap G."/>
            <person name="Roy S.W."/>
            <person name="Sarai C."/>
            <person name="Schaack S."/>
            <person name="Shirato S."/>
            <person name="Slamovits C.H."/>
            <person name="Spencer D.F."/>
            <person name="Suzuki S."/>
            <person name="Worden A.Z."/>
            <person name="Zauner S."/>
            <person name="Barry K."/>
            <person name="Bell C."/>
            <person name="Bharti A.K."/>
            <person name="Crow J.A."/>
            <person name="Grimwood J."/>
            <person name="Kramer R."/>
            <person name="Lindquist E."/>
            <person name="Lucas S."/>
            <person name="Salamov A."/>
            <person name="McFadden G.I."/>
            <person name="Lane C.E."/>
            <person name="Keeling P.J."/>
            <person name="Gray M.W."/>
            <person name="Grigoriev I.V."/>
            <person name="Archibald J.M."/>
        </authorList>
    </citation>
    <scope>NUCLEOTIDE SEQUENCE</scope>
    <source>
        <strain evidence="11">CCMP2712</strain>
    </source>
</reference>
<protein>
    <recommendedName>
        <fullName evidence="12">Dolichyl-phosphate-mannose--protein mannosyltransferase</fullName>
    </recommendedName>
</protein>
<evidence type="ECO:0000256" key="3">
    <source>
        <dbReference type="ARBA" id="ARBA00022676"/>
    </source>
</evidence>
<dbReference type="OrthoDB" id="10663543at2759"/>
<dbReference type="EnsemblProtists" id="EKX42469">
    <property type="protein sequence ID" value="EKX42469"/>
    <property type="gene ID" value="GUITHDRAFT_164097"/>
</dbReference>
<dbReference type="PANTHER" id="PTHR33908">
    <property type="entry name" value="MANNOSYLTRANSFERASE YKCB-RELATED"/>
    <property type="match status" value="1"/>
</dbReference>
<feature type="transmembrane region" description="Helical" evidence="8">
    <location>
        <begin position="236"/>
        <end position="254"/>
    </location>
</feature>
<keyword evidence="5 8" id="KW-0812">Transmembrane</keyword>
<evidence type="ECO:0000256" key="4">
    <source>
        <dbReference type="ARBA" id="ARBA00022679"/>
    </source>
</evidence>
<reference evidence="10" key="3">
    <citation type="submission" date="2016-03" db="UniProtKB">
        <authorList>
            <consortium name="EnsemblProtists"/>
        </authorList>
    </citation>
    <scope>IDENTIFICATION</scope>
</reference>
<evidence type="ECO:0000313" key="11">
    <source>
        <dbReference type="Proteomes" id="UP000011087"/>
    </source>
</evidence>
<dbReference type="GO" id="GO:0005886">
    <property type="term" value="C:plasma membrane"/>
    <property type="evidence" value="ECO:0007669"/>
    <property type="project" value="UniProtKB-SubCell"/>
</dbReference>
<keyword evidence="6 8" id="KW-1133">Transmembrane helix</keyword>
<comment type="subcellular location">
    <subcellularLocation>
        <location evidence="1">Cell membrane</location>
        <topology evidence="1">Multi-pass membrane protein</topology>
    </subcellularLocation>
</comment>
<evidence type="ECO:0000256" key="8">
    <source>
        <dbReference type="SAM" id="Phobius"/>
    </source>
</evidence>
<evidence type="ECO:0000256" key="6">
    <source>
        <dbReference type="ARBA" id="ARBA00022989"/>
    </source>
</evidence>
<feature type="transmembrane region" description="Helical" evidence="8">
    <location>
        <begin position="210"/>
        <end position="230"/>
    </location>
</feature>
<dbReference type="EMBL" id="JH993016">
    <property type="protein sequence ID" value="EKX42469.1"/>
    <property type="molecule type" value="Genomic_DNA"/>
</dbReference>
<feature type="transmembrane region" description="Helical" evidence="8">
    <location>
        <begin position="165"/>
        <end position="189"/>
    </location>
</feature>
<feature type="transmembrane region" description="Helical" evidence="8">
    <location>
        <begin position="462"/>
        <end position="489"/>
    </location>
</feature>
<dbReference type="AlphaFoldDB" id="L1J2V4"/>
<organism evidence="9">
    <name type="scientific">Guillardia theta (strain CCMP2712)</name>
    <name type="common">Cryptophyte</name>
    <dbReference type="NCBI Taxonomy" id="905079"/>
    <lineage>
        <taxon>Eukaryota</taxon>
        <taxon>Cryptophyceae</taxon>
        <taxon>Pyrenomonadales</taxon>
        <taxon>Geminigeraceae</taxon>
        <taxon>Guillardia</taxon>
    </lineage>
</organism>
<keyword evidence="2" id="KW-1003">Cell membrane</keyword>
<feature type="transmembrane region" description="Helical" evidence="8">
    <location>
        <begin position="6"/>
        <end position="26"/>
    </location>
</feature>
<dbReference type="PANTHER" id="PTHR33908:SF11">
    <property type="entry name" value="MEMBRANE PROTEIN"/>
    <property type="match status" value="1"/>
</dbReference>
<gene>
    <name evidence="9" type="ORF">GUITHDRAFT_164097</name>
</gene>
<feature type="transmembrane region" description="Helical" evidence="8">
    <location>
        <begin position="126"/>
        <end position="145"/>
    </location>
</feature>
<evidence type="ECO:0000256" key="2">
    <source>
        <dbReference type="ARBA" id="ARBA00022475"/>
    </source>
</evidence>
<dbReference type="GO" id="GO:0016763">
    <property type="term" value="F:pentosyltransferase activity"/>
    <property type="evidence" value="ECO:0007669"/>
    <property type="project" value="TreeGrafter"/>
</dbReference>
<feature type="transmembrane region" description="Helical" evidence="8">
    <location>
        <begin position="261"/>
        <end position="280"/>
    </location>
</feature>
<evidence type="ECO:0000313" key="9">
    <source>
        <dbReference type="EMBL" id="EKX42469.1"/>
    </source>
</evidence>
<dbReference type="PaxDb" id="55529-EKX42469"/>
<dbReference type="GO" id="GO:0008610">
    <property type="term" value="P:lipid biosynthetic process"/>
    <property type="evidence" value="ECO:0007669"/>
    <property type="project" value="UniProtKB-ARBA"/>
</dbReference>
<reference evidence="9 11" key="1">
    <citation type="journal article" date="2012" name="Nature">
        <title>Algal genomes reveal evolutionary mosaicism and the fate of nucleomorphs.</title>
        <authorList>
            <consortium name="DOE Joint Genome Institute"/>
            <person name="Curtis B.A."/>
            <person name="Tanifuji G."/>
            <person name="Burki F."/>
            <person name="Gruber A."/>
            <person name="Irimia M."/>
            <person name="Maruyama S."/>
            <person name="Arias M.C."/>
            <person name="Ball S.G."/>
            <person name="Gile G.H."/>
            <person name="Hirakawa Y."/>
            <person name="Hopkins J.F."/>
            <person name="Kuo A."/>
            <person name="Rensing S.A."/>
            <person name="Schmutz J."/>
            <person name="Symeonidi A."/>
            <person name="Elias M."/>
            <person name="Eveleigh R.J."/>
            <person name="Herman E.K."/>
            <person name="Klute M.J."/>
            <person name="Nakayama T."/>
            <person name="Obornik M."/>
            <person name="Reyes-Prieto A."/>
            <person name="Armbrust E.V."/>
            <person name="Aves S.J."/>
            <person name="Beiko R.G."/>
            <person name="Coutinho P."/>
            <person name="Dacks J.B."/>
            <person name="Durnford D.G."/>
            <person name="Fast N.M."/>
            <person name="Green B.R."/>
            <person name="Grisdale C.J."/>
            <person name="Hempel F."/>
            <person name="Henrissat B."/>
            <person name="Hoppner M.P."/>
            <person name="Ishida K."/>
            <person name="Kim E."/>
            <person name="Koreny L."/>
            <person name="Kroth P.G."/>
            <person name="Liu Y."/>
            <person name="Malik S.B."/>
            <person name="Maier U.G."/>
            <person name="McRose D."/>
            <person name="Mock T."/>
            <person name="Neilson J.A."/>
            <person name="Onodera N.T."/>
            <person name="Poole A.M."/>
            <person name="Pritham E.J."/>
            <person name="Richards T.A."/>
            <person name="Rocap G."/>
            <person name="Roy S.W."/>
            <person name="Sarai C."/>
            <person name="Schaack S."/>
            <person name="Shirato S."/>
            <person name="Slamovits C.H."/>
            <person name="Spencer D.F."/>
            <person name="Suzuki S."/>
            <person name="Worden A.Z."/>
            <person name="Zauner S."/>
            <person name="Barry K."/>
            <person name="Bell C."/>
            <person name="Bharti A.K."/>
            <person name="Crow J.A."/>
            <person name="Grimwood J."/>
            <person name="Kramer R."/>
            <person name="Lindquist E."/>
            <person name="Lucas S."/>
            <person name="Salamov A."/>
            <person name="McFadden G.I."/>
            <person name="Lane C.E."/>
            <person name="Keeling P.J."/>
            <person name="Gray M.W."/>
            <person name="Grigoriev I.V."/>
            <person name="Archibald J.M."/>
        </authorList>
    </citation>
    <scope>NUCLEOTIDE SEQUENCE</scope>
    <source>
        <strain evidence="9 11">CCMP2712</strain>
    </source>
</reference>
<evidence type="ECO:0008006" key="12">
    <source>
        <dbReference type="Google" id="ProtNLM"/>
    </source>
</evidence>